<comment type="caution">
    <text evidence="2">The sequence shown here is derived from an EMBL/GenBank/DDBJ whole genome shotgun (WGS) entry which is preliminary data.</text>
</comment>
<evidence type="ECO:0000259" key="1">
    <source>
        <dbReference type="Pfam" id="PF07693"/>
    </source>
</evidence>
<sequence>MSEQPASPISEINQLVDRYNPFDCSLVVKSHDVWASKFPDVPSINGHISAAIFKGIEQVQAGDRTVLGITITAEKGLGKSHLISRLRRQIKQDGSAFFVYMSETDYADLNQINSMFLSTLAHSLQQEGSSGARQWQELATLLLNEIFNVNYEPKIWIGNFPKKLATIPNLVTRLTAKTCQLKPDISNPYVVQAIFWTLIPSMQLFAVNWLSGKALGKAQSEAMDLPQNHEGDREVNALAIATQILDLIGNYRTIVICLDEIEPKSSNSQGLTTPQVVASLAKDLYSKIKSGILIMAVYPQTWQYHIKVMPQSEAVIDRIGEKIFDLQYLNGDDVVAPISAWLQPFYAKHGSIPPSPTYPFKESDLRELGTERPIVRRVLKWCADNWQVSVPVDEFHGIEIAFQEQMLALETTIIGLIDDSQLIAKALRLAFETTKGMTIDGVLVEDIQDIEVKAVDRGYLDFRLIAQDRGGTHQIGVCVLQNSVTKFVSAAIKRLAEYDKFSFTRGCLVRSKDVKLKTQGRSILDDLIANRGGEWVVFKPEEIKPLLAIRAVYDAYEDYEFSQPKIIEFIKKNQIAENNYLIKEILSDPSGEIPVDAIDEDSLSIVESDVNTLFIEDTIIDLSEASLQLAN</sequence>
<proteinExistence type="predicted"/>
<organism evidence="2 3">
    <name type="scientific">Chamaesiphon polymorphus CCALA 037</name>
    <dbReference type="NCBI Taxonomy" id="2107692"/>
    <lineage>
        <taxon>Bacteria</taxon>
        <taxon>Bacillati</taxon>
        <taxon>Cyanobacteriota</taxon>
        <taxon>Cyanophyceae</taxon>
        <taxon>Gomontiellales</taxon>
        <taxon>Chamaesiphonaceae</taxon>
        <taxon>Chamaesiphon</taxon>
    </lineage>
</organism>
<reference evidence="2 3" key="1">
    <citation type="submission" date="2018-03" db="EMBL/GenBank/DDBJ databases">
        <title>The ancient ancestry and fast evolution of plastids.</title>
        <authorList>
            <person name="Moore K.R."/>
            <person name="Magnabosco C."/>
            <person name="Momper L."/>
            <person name="Gold D.A."/>
            <person name="Bosak T."/>
            <person name="Fournier G.P."/>
        </authorList>
    </citation>
    <scope>NUCLEOTIDE SEQUENCE [LARGE SCALE GENOMIC DNA]</scope>
    <source>
        <strain evidence="2 3">CCALA 037</strain>
    </source>
</reference>
<dbReference type="Proteomes" id="UP000238937">
    <property type="component" value="Unassembled WGS sequence"/>
</dbReference>
<dbReference type="RefSeq" id="WP_106308650.1">
    <property type="nucleotide sequence ID" value="NZ_PVWO01000300.1"/>
</dbReference>
<dbReference type="Pfam" id="PF07693">
    <property type="entry name" value="KAP_NTPase"/>
    <property type="match status" value="1"/>
</dbReference>
<keyword evidence="3" id="KW-1185">Reference proteome</keyword>
<evidence type="ECO:0000313" key="3">
    <source>
        <dbReference type="Proteomes" id="UP000238937"/>
    </source>
</evidence>
<dbReference type="AlphaFoldDB" id="A0A2T1G877"/>
<dbReference type="EMBL" id="PVWO01000300">
    <property type="protein sequence ID" value="PSB53434.1"/>
    <property type="molecule type" value="Genomic_DNA"/>
</dbReference>
<accession>A0A2T1G877</accession>
<feature type="domain" description="KAP NTPase" evidence="1">
    <location>
        <begin position="47"/>
        <end position="136"/>
    </location>
</feature>
<evidence type="ECO:0000313" key="2">
    <source>
        <dbReference type="EMBL" id="PSB53434.1"/>
    </source>
</evidence>
<name>A0A2T1G877_9CYAN</name>
<gene>
    <name evidence="2" type="ORF">C7B77_19560</name>
</gene>
<protein>
    <recommendedName>
        <fullName evidence="1">KAP NTPase domain-containing protein</fullName>
    </recommendedName>
</protein>
<dbReference type="OrthoDB" id="474108at2"/>
<dbReference type="InterPro" id="IPR011646">
    <property type="entry name" value="KAP_P-loop"/>
</dbReference>